<comment type="caution">
    <text evidence="2">The sequence shown here is derived from an EMBL/GenBank/DDBJ whole genome shotgun (WGS) entry which is preliminary data.</text>
</comment>
<gene>
    <name evidence="2" type="ORF">B0H15DRAFT_576163</name>
</gene>
<proteinExistence type="predicted"/>
<feature type="compositionally biased region" description="Basic residues" evidence="1">
    <location>
        <begin position="129"/>
        <end position="140"/>
    </location>
</feature>
<dbReference type="AlphaFoldDB" id="A0AAD6TT37"/>
<feature type="region of interest" description="Disordered" evidence="1">
    <location>
        <begin position="36"/>
        <end position="62"/>
    </location>
</feature>
<feature type="compositionally biased region" description="Low complexity" evidence="1">
    <location>
        <begin position="141"/>
        <end position="176"/>
    </location>
</feature>
<reference evidence="2" key="1">
    <citation type="submission" date="2023-03" db="EMBL/GenBank/DDBJ databases">
        <title>Massive genome expansion in bonnet fungi (Mycena s.s.) driven by repeated elements and novel gene families across ecological guilds.</title>
        <authorList>
            <consortium name="Lawrence Berkeley National Laboratory"/>
            <person name="Harder C.B."/>
            <person name="Miyauchi S."/>
            <person name="Viragh M."/>
            <person name="Kuo A."/>
            <person name="Thoen E."/>
            <person name="Andreopoulos B."/>
            <person name="Lu D."/>
            <person name="Skrede I."/>
            <person name="Drula E."/>
            <person name="Henrissat B."/>
            <person name="Morin E."/>
            <person name="Kohler A."/>
            <person name="Barry K."/>
            <person name="LaButti K."/>
            <person name="Morin E."/>
            <person name="Salamov A."/>
            <person name="Lipzen A."/>
            <person name="Mereny Z."/>
            <person name="Hegedus B."/>
            <person name="Baldrian P."/>
            <person name="Stursova M."/>
            <person name="Weitz H."/>
            <person name="Taylor A."/>
            <person name="Grigoriev I.V."/>
            <person name="Nagy L.G."/>
            <person name="Martin F."/>
            <person name="Kauserud H."/>
        </authorList>
    </citation>
    <scope>NUCLEOTIDE SEQUENCE</scope>
    <source>
        <strain evidence="2">CBHHK173m</strain>
    </source>
</reference>
<accession>A0AAD6TT37</accession>
<keyword evidence="3" id="KW-1185">Reference proteome</keyword>
<evidence type="ECO:0000313" key="3">
    <source>
        <dbReference type="Proteomes" id="UP001222325"/>
    </source>
</evidence>
<protein>
    <submittedName>
        <fullName evidence="2">Uncharacterized protein</fullName>
    </submittedName>
</protein>
<evidence type="ECO:0000256" key="1">
    <source>
        <dbReference type="SAM" id="MobiDB-lite"/>
    </source>
</evidence>
<dbReference type="Proteomes" id="UP001222325">
    <property type="component" value="Unassembled WGS sequence"/>
</dbReference>
<feature type="region of interest" description="Disordered" evidence="1">
    <location>
        <begin position="129"/>
        <end position="176"/>
    </location>
</feature>
<evidence type="ECO:0000313" key="2">
    <source>
        <dbReference type="EMBL" id="KAJ7076724.1"/>
    </source>
</evidence>
<organism evidence="2 3">
    <name type="scientific">Mycena belliarum</name>
    <dbReference type="NCBI Taxonomy" id="1033014"/>
    <lineage>
        <taxon>Eukaryota</taxon>
        <taxon>Fungi</taxon>
        <taxon>Dikarya</taxon>
        <taxon>Basidiomycota</taxon>
        <taxon>Agaricomycotina</taxon>
        <taxon>Agaricomycetes</taxon>
        <taxon>Agaricomycetidae</taxon>
        <taxon>Agaricales</taxon>
        <taxon>Marasmiineae</taxon>
        <taxon>Mycenaceae</taxon>
        <taxon>Mycena</taxon>
    </lineage>
</organism>
<dbReference type="EMBL" id="JARJCN010000078">
    <property type="protein sequence ID" value="KAJ7076724.1"/>
    <property type="molecule type" value="Genomic_DNA"/>
</dbReference>
<name>A0AAD6TT37_9AGAR</name>
<sequence>MICFTLAGAAPCARHPPPGSTRPTTPARYASRPAGARIGAAGSTRGAARVAGAGPRRRPASSGAAWRAWTRAATGAPPLPPNYTARADPRAWRAAIARKRTRRRLASIRRTPCSPRPCFRCRLHARRGRRAPRGRARRACARGAPSSCAAPRAQRAGAATSASPPPRARAGGRACGRVRGRACGAGRW</sequence>